<organism evidence="1 2">
    <name type="scientific">Winogradskya consettensis</name>
    <dbReference type="NCBI Taxonomy" id="113560"/>
    <lineage>
        <taxon>Bacteria</taxon>
        <taxon>Bacillati</taxon>
        <taxon>Actinomycetota</taxon>
        <taxon>Actinomycetes</taxon>
        <taxon>Micromonosporales</taxon>
        <taxon>Micromonosporaceae</taxon>
        <taxon>Winogradskya</taxon>
    </lineage>
</organism>
<name>A0A919SLH2_9ACTN</name>
<gene>
    <name evidence="1" type="ORF">Aco04nite_36240</name>
</gene>
<evidence type="ECO:0000313" key="1">
    <source>
        <dbReference type="EMBL" id="GIM73622.1"/>
    </source>
</evidence>
<dbReference type="EMBL" id="BOQP01000017">
    <property type="protein sequence ID" value="GIM73622.1"/>
    <property type="molecule type" value="Genomic_DNA"/>
</dbReference>
<dbReference type="AlphaFoldDB" id="A0A919SLH2"/>
<accession>A0A919SLH2</accession>
<proteinExistence type="predicted"/>
<evidence type="ECO:0000313" key="2">
    <source>
        <dbReference type="Proteomes" id="UP000680865"/>
    </source>
</evidence>
<dbReference type="Proteomes" id="UP000680865">
    <property type="component" value="Unassembled WGS sequence"/>
</dbReference>
<keyword evidence="2" id="KW-1185">Reference proteome</keyword>
<reference evidence="1" key="1">
    <citation type="submission" date="2021-03" db="EMBL/GenBank/DDBJ databases">
        <title>Whole genome shotgun sequence of Actinoplanes consettensis NBRC 14913.</title>
        <authorList>
            <person name="Komaki H."/>
            <person name="Tamura T."/>
        </authorList>
    </citation>
    <scope>NUCLEOTIDE SEQUENCE</scope>
    <source>
        <strain evidence="1">NBRC 14913</strain>
    </source>
</reference>
<protein>
    <submittedName>
        <fullName evidence="1">Uncharacterized protein</fullName>
    </submittedName>
</protein>
<sequence>MLRLQPVGHWLQRFAEFTQRSAQEIVLPAVGFSGPLFSSVVHPAPLTYKRNNLLPQWVADSRDGLGDDGVVWGSIIVEMGFLNNEALWLTDQFGDSLPQVCLVNPTVQEIIGDLIGEVIGSGVDGIVLDITDAYPNSSAPGRLGYILHCFCDFCMQALKLKGFNESREAFIKEPLLSQLILHTAQEDGGGVEHIDPPQEWLDGRDVSNLIALAIARRFVPEDAENLQSVASRLLAYMRARVAVTADAVRTTLAPARAAGRRTAVVLGDHKADLSQMVTLAALDQAKSADEYWLPFAPGRNLTPGDWRAVQFLAGRSTYYFNAFFETVETASMRLVVGGIEFFLQDLLRSSKSLMNNKLGAGSVYASGKLKQFEGFAGVPLSQDDHIKLVEHLTSAVTGDVLPPDLLKRFRIATETPTSNDSDEASIV</sequence>
<comment type="caution">
    <text evidence="1">The sequence shown here is derived from an EMBL/GenBank/DDBJ whole genome shotgun (WGS) entry which is preliminary data.</text>
</comment>